<protein>
    <recommendedName>
        <fullName evidence="5">Acetyl-CoA hydrolase</fullName>
        <ecNumber evidence="4">3.1.2.1</ecNumber>
    </recommendedName>
    <alternativeName>
        <fullName evidence="8">Acetyl-CoA deacylase</fullName>
    </alternativeName>
</protein>
<dbReference type="Gene3D" id="3.30.750.70">
    <property type="entry name" value="4-hydroxybutyrate coenzyme like domains"/>
    <property type="match status" value="1"/>
</dbReference>
<accession>A0A2B7Z0N0</accession>
<dbReference type="InterPro" id="IPR037171">
    <property type="entry name" value="NagB/RpiA_transferase-like"/>
</dbReference>
<evidence type="ECO:0000259" key="10">
    <source>
        <dbReference type="Pfam" id="PF13336"/>
    </source>
</evidence>
<dbReference type="FunFam" id="3.40.1080.20:FF:000001">
    <property type="entry name" value="Acetyl-CoA hydrolase Ach1"/>
    <property type="match status" value="1"/>
</dbReference>
<sequence length="525" mass="57784">MAASALLKSRVRRPSLLNKLAKAEDLIHFFPHGSYIGWSGFTGVGYPKKVPTALADYVEKNNLQGKLKYTLFVGASSGAETENRWADLNMIERRAPHQVGKEIARGINNGNIKFFDKHLSMFPSDLVYGFYTKDKPNNKLDVVVIEASAITEEGGIIPGASVGASPELIQMADKIIIEVNTAAPSFEGLHDITMGEVPPNRRPYLVMRPEDRIGTPYIPIDTEKVVAVVESDYPDQTQPNAPADAASRAIAGNLIEFLQHEVTAGRLPKNLLPIQSGIGNIANAVVGGLAEGGANFRNLKVWTEVLQDSFLDLFDSGNLDFATATSIRFSPDGFKRFYAGWENYADKLLLRSQSVSNAPEIIRRLGVIGMNTPVEVDIYAHANSTCVMGSRMLNGLGGSADFLRSAKYSIMHTPSTRPSKTDPTGITCIVPFCTHIDQTEHDLDIVVTEQGLADVRGLSPRERARVIIDKCSHPDYKPILTDYLDRAEFECLRKGMGHEPHLLFQAFKMHQNLQENGTMKISGWE</sequence>
<evidence type="ECO:0000313" key="11">
    <source>
        <dbReference type="EMBL" id="PGH26783.1"/>
    </source>
</evidence>
<feature type="domain" description="Acetyl-CoA hydrolase/transferase C-terminal" evidence="10">
    <location>
        <begin position="333"/>
        <end position="483"/>
    </location>
</feature>
<feature type="domain" description="Acetyl-CoA hydrolase/transferase N-terminal" evidence="9">
    <location>
        <begin position="16"/>
        <end position="230"/>
    </location>
</feature>
<keyword evidence="12" id="KW-1185">Reference proteome</keyword>
<dbReference type="InterPro" id="IPR026888">
    <property type="entry name" value="AcetylCoA_hyd_C"/>
</dbReference>
<comment type="subcellular location">
    <subcellularLocation>
        <location evidence="2">Cytoplasm</location>
    </subcellularLocation>
</comment>
<dbReference type="FunFam" id="3.40.1080.10:FF:000003">
    <property type="entry name" value="Acetyl-coA hydrolase Ach1"/>
    <property type="match status" value="1"/>
</dbReference>
<dbReference type="FunFam" id="3.30.750.70:FF:000002">
    <property type="entry name" value="Acetyl-CoA hydrolase Ach1"/>
    <property type="match status" value="1"/>
</dbReference>
<evidence type="ECO:0000256" key="6">
    <source>
        <dbReference type="ARBA" id="ARBA00022490"/>
    </source>
</evidence>
<dbReference type="SUPFAM" id="SSF100950">
    <property type="entry name" value="NagB/RpiA/CoA transferase-like"/>
    <property type="match status" value="2"/>
</dbReference>
<dbReference type="GO" id="GO:0003986">
    <property type="term" value="F:acetyl-CoA hydrolase activity"/>
    <property type="evidence" value="ECO:0007669"/>
    <property type="project" value="UniProtKB-EC"/>
</dbReference>
<dbReference type="PANTHER" id="PTHR43609">
    <property type="entry name" value="ACETYL-COA HYDROLASE"/>
    <property type="match status" value="1"/>
</dbReference>
<comment type="caution">
    <text evidence="11">The sequence shown here is derived from an EMBL/GenBank/DDBJ whole genome shotgun (WGS) entry which is preliminary data.</text>
</comment>
<name>A0A2B7Z0N0_POLH7</name>
<dbReference type="InterPro" id="IPR038460">
    <property type="entry name" value="AcetylCoA_hyd_C_sf"/>
</dbReference>
<proteinExistence type="inferred from homology"/>
<dbReference type="OrthoDB" id="10250396at2759"/>
<evidence type="ECO:0000256" key="8">
    <source>
        <dbReference type="ARBA" id="ARBA00029672"/>
    </source>
</evidence>
<evidence type="ECO:0000256" key="4">
    <source>
        <dbReference type="ARBA" id="ARBA00011920"/>
    </source>
</evidence>
<evidence type="ECO:0000313" key="12">
    <source>
        <dbReference type="Proteomes" id="UP000224634"/>
    </source>
</evidence>
<dbReference type="GO" id="GO:0006083">
    <property type="term" value="P:acetate metabolic process"/>
    <property type="evidence" value="ECO:0007669"/>
    <property type="project" value="InterPro"/>
</dbReference>
<evidence type="ECO:0000256" key="3">
    <source>
        <dbReference type="ARBA" id="ARBA00009632"/>
    </source>
</evidence>
<comment type="catalytic activity">
    <reaction evidence="1">
        <text>acetyl-CoA + H2O = acetate + CoA + H(+)</text>
        <dbReference type="Rhea" id="RHEA:20289"/>
        <dbReference type="ChEBI" id="CHEBI:15377"/>
        <dbReference type="ChEBI" id="CHEBI:15378"/>
        <dbReference type="ChEBI" id="CHEBI:30089"/>
        <dbReference type="ChEBI" id="CHEBI:57287"/>
        <dbReference type="ChEBI" id="CHEBI:57288"/>
        <dbReference type="EC" id="3.1.2.1"/>
    </reaction>
</comment>
<dbReference type="Pfam" id="PF13336">
    <property type="entry name" value="AcetylCoA_hyd_C"/>
    <property type="match status" value="1"/>
</dbReference>
<dbReference type="STRING" id="1447883.A0A2B7Z0N0"/>
<evidence type="ECO:0000256" key="5">
    <source>
        <dbReference type="ARBA" id="ARBA00017958"/>
    </source>
</evidence>
<dbReference type="Pfam" id="PF02550">
    <property type="entry name" value="AcetylCoA_hydro"/>
    <property type="match status" value="1"/>
</dbReference>
<dbReference type="EMBL" id="PDNA01000013">
    <property type="protein sequence ID" value="PGH26783.1"/>
    <property type="molecule type" value="Genomic_DNA"/>
</dbReference>
<dbReference type="GO" id="GO:0005739">
    <property type="term" value="C:mitochondrion"/>
    <property type="evidence" value="ECO:0007669"/>
    <property type="project" value="TreeGrafter"/>
</dbReference>
<comment type="similarity">
    <text evidence="3">Belongs to the acetyl-CoA hydrolase/transferase family.</text>
</comment>
<dbReference type="InterPro" id="IPR003702">
    <property type="entry name" value="ActCoA_hydro_N"/>
</dbReference>
<dbReference type="Gene3D" id="3.40.1080.20">
    <property type="entry name" value="Acetyl-CoA hydrolase/transferase C-terminal domain"/>
    <property type="match status" value="1"/>
</dbReference>
<gene>
    <name evidence="11" type="ORF">AJ80_01548</name>
</gene>
<keyword evidence="6" id="KW-0963">Cytoplasm</keyword>
<dbReference type="InterPro" id="IPR046433">
    <property type="entry name" value="ActCoA_hydro"/>
</dbReference>
<organism evidence="11 12">
    <name type="scientific">Polytolypa hystricis (strain UAMH7299)</name>
    <dbReference type="NCBI Taxonomy" id="1447883"/>
    <lineage>
        <taxon>Eukaryota</taxon>
        <taxon>Fungi</taxon>
        <taxon>Dikarya</taxon>
        <taxon>Ascomycota</taxon>
        <taxon>Pezizomycotina</taxon>
        <taxon>Eurotiomycetes</taxon>
        <taxon>Eurotiomycetidae</taxon>
        <taxon>Onygenales</taxon>
        <taxon>Onygenales incertae sedis</taxon>
        <taxon>Polytolypa</taxon>
    </lineage>
</organism>
<dbReference type="PANTHER" id="PTHR43609:SF1">
    <property type="entry name" value="ACETYL-COA HYDROLASE"/>
    <property type="match status" value="1"/>
</dbReference>
<evidence type="ECO:0000256" key="7">
    <source>
        <dbReference type="ARBA" id="ARBA00022801"/>
    </source>
</evidence>
<dbReference type="GO" id="GO:0008775">
    <property type="term" value="F:acetate CoA-transferase activity"/>
    <property type="evidence" value="ECO:0007669"/>
    <property type="project" value="InterPro"/>
</dbReference>
<dbReference type="AlphaFoldDB" id="A0A2B7Z0N0"/>
<evidence type="ECO:0000256" key="2">
    <source>
        <dbReference type="ARBA" id="ARBA00004496"/>
    </source>
</evidence>
<dbReference type="Gene3D" id="3.40.1080.10">
    <property type="entry name" value="Glutaconate Coenzyme A-transferase"/>
    <property type="match status" value="1"/>
</dbReference>
<evidence type="ECO:0000256" key="1">
    <source>
        <dbReference type="ARBA" id="ARBA00001831"/>
    </source>
</evidence>
<evidence type="ECO:0000259" key="9">
    <source>
        <dbReference type="Pfam" id="PF02550"/>
    </source>
</evidence>
<reference evidence="11 12" key="1">
    <citation type="submission" date="2017-10" db="EMBL/GenBank/DDBJ databases">
        <title>Comparative genomics in systemic dimorphic fungi from Ajellomycetaceae.</title>
        <authorList>
            <person name="Munoz J.F."/>
            <person name="Mcewen J.G."/>
            <person name="Clay O.K."/>
            <person name="Cuomo C.A."/>
        </authorList>
    </citation>
    <scope>NUCLEOTIDE SEQUENCE [LARGE SCALE GENOMIC DNA]</scope>
    <source>
        <strain evidence="11 12">UAMH7299</strain>
    </source>
</reference>
<dbReference type="EC" id="3.1.2.1" evidence="4"/>
<keyword evidence="7 11" id="KW-0378">Hydrolase</keyword>
<dbReference type="Proteomes" id="UP000224634">
    <property type="component" value="Unassembled WGS sequence"/>
</dbReference>